<evidence type="ECO:0000259" key="8">
    <source>
        <dbReference type="Pfam" id="PF12804"/>
    </source>
</evidence>
<dbReference type="CDD" id="cd02503">
    <property type="entry name" value="MobA"/>
    <property type="match status" value="1"/>
</dbReference>
<reference evidence="9 10" key="1">
    <citation type="submission" date="2018-07" db="EMBL/GenBank/DDBJ databases">
        <title>Chitinophaga K2CV101002-2 sp. nov., isolated from a monsoon evergreen broad-leaved forest soil.</title>
        <authorList>
            <person name="Lv Y."/>
        </authorList>
    </citation>
    <scope>NUCLEOTIDE SEQUENCE [LARGE SCALE GENOMIC DNA]</scope>
    <source>
        <strain evidence="9 10">GDMCC 1.1288</strain>
    </source>
</reference>
<keyword evidence="2 9" id="KW-0808">Transferase</keyword>
<comment type="caution">
    <text evidence="9">The sequence shown here is derived from an EMBL/GenBank/DDBJ whole genome shotgun (WGS) entry which is preliminary data.</text>
</comment>
<accession>A0A3E1YAC9</accession>
<evidence type="ECO:0000313" key="10">
    <source>
        <dbReference type="Proteomes" id="UP000260644"/>
    </source>
</evidence>
<dbReference type="InterPro" id="IPR025877">
    <property type="entry name" value="MobA-like_NTP_Trfase"/>
</dbReference>
<dbReference type="OrthoDB" id="9788394at2"/>
<evidence type="ECO:0000256" key="7">
    <source>
        <dbReference type="ARBA" id="ARBA00023150"/>
    </source>
</evidence>
<keyword evidence="4" id="KW-0547">Nucleotide-binding</keyword>
<dbReference type="AlphaFoldDB" id="A0A3E1YAC9"/>
<dbReference type="PANTHER" id="PTHR19136:SF81">
    <property type="entry name" value="MOLYBDENUM COFACTOR GUANYLYLTRANSFERASE"/>
    <property type="match status" value="1"/>
</dbReference>
<evidence type="ECO:0000256" key="4">
    <source>
        <dbReference type="ARBA" id="ARBA00022741"/>
    </source>
</evidence>
<dbReference type="GO" id="GO:0005525">
    <property type="term" value="F:GTP binding"/>
    <property type="evidence" value="ECO:0007669"/>
    <property type="project" value="UniProtKB-KW"/>
</dbReference>
<dbReference type="GO" id="GO:0046872">
    <property type="term" value="F:metal ion binding"/>
    <property type="evidence" value="ECO:0007669"/>
    <property type="project" value="UniProtKB-KW"/>
</dbReference>
<dbReference type="Pfam" id="PF12804">
    <property type="entry name" value="NTP_transf_3"/>
    <property type="match status" value="1"/>
</dbReference>
<keyword evidence="9" id="KW-0548">Nucleotidyltransferase</keyword>
<dbReference type="GO" id="GO:0006777">
    <property type="term" value="P:Mo-molybdopterin cofactor biosynthetic process"/>
    <property type="evidence" value="ECO:0007669"/>
    <property type="project" value="UniProtKB-KW"/>
</dbReference>
<gene>
    <name evidence="9" type="ORF">DVR12_12525</name>
</gene>
<feature type="domain" description="MobA-like NTP transferase" evidence="8">
    <location>
        <begin position="11"/>
        <end position="154"/>
    </location>
</feature>
<dbReference type="InterPro" id="IPR029044">
    <property type="entry name" value="Nucleotide-diphossugar_trans"/>
</dbReference>
<dbReference type="EMBL" id="QPMM01000006">
    <property type="protein sequence ID" value="RFS22618.1"/>
    <property type="molecule type" value="Genomic_DNA"/>
</dbReference>
<proteinExistence type="predicted"/>
<keyword evidence="5" id="KW-0460">Magnesium</keyword>
<keyword evidence="10" id="KW-1185">Reference proteome</keyword>
<evidence type="ECO:0000256" key="2">
    <source>
        <dbReference type="ARBA" id="ARBA00022679"/>
    </source>
</evidence>
<evidence type="ECO:0000313" key="9">
    <source>
        <dbReference type="EMBL" id="RFS22618.1"/>
    </source>
</evidence>
<keyword evidence="3" id="KW-0479">Metal-binding</keyword>
<organism evidence="9 10">
    <name type="scientific">Chitinophaga silvatica</name>
    <dbReference type="NCBI Taxonomy" id="2282649"/>
    <lineage>
        <taxon>Bacteria</taxon>
        <taxon>Pseudomonadati</taxon>
        <taxon>Bacteroidota</taxon>
        <taxon>Chitinophagia</taxon>
        <taxon>Chitinophagales</taxon>
        <taxon>Chitinophagaceae</taxon>
        <taxon>Chitinophaga</taxon>
    </lineage>
</organism>
<evidence type="ECO:0000256" key="1">
    <source>
        <dbReference type="ARBA" id="ARBA00022490"/>
    </source>
</evidence>
<dbReference type="PANTHER" id="PTHR19136">
    <property type="entry name" value="MOLYBDENUM COFACTOR GUANYLYLTRANSFERASE"/>
    <property type="match status" value="1"/>
</dbReference>
<dbReference type="GO" id="GO:0016779">
    <property type="term" value="F:nucleotidyltransferase activity"/>
    <property type="evidence" value="ECO:0007669"/>
    <property type="project" value="UniProtKB-KW"/>
</dbReference>
<keyword evidence="6" id="KW-0342">GTP-binding</keyword>
<sequence>MSESENIEIKGLVLCGGYSTRMQEDKSTIAYHGVPQWKYLVKLLQNLIPEVYISCRPDQLLQFADHPMLIPDNVATKGPSAGILSAYQKDQHVAWLVIACDLPNISEQSLKYLISNRNITKAATTFISPVNHLAEPLITIWEPAALKSLAHNTEAGITCPRKTLLNCDIHLLENPFAEEQFNANTPDEKARISELIHQQKIPSSR</sequence>
<dbReference type="SUPFAM" id="SSF53448">
    <property type="entry name" value="Nucleotide-diphospho-sugar transferases"/>
    <property type="match status" value="1"/>
</dbReference>
<evidence type="ECO:0000256" key="6">
    <source>
        <dbReference type="ARBA" id="ARBA00023134"/>
    </source>
</evidence>
<protein>
    <submittedName>
        <fullName evidence="9">Molybdenum cofactor guanylyltransferase</fullName>
    </submittedName>
</protein>
<name>A0A3E1YAC9_9BACT</name>
<keyword evidence="7" id="KW-0501">Molybdenum cofactor biosynthesis</keyword>
<evidence type="ECO:0000256" key="5">
    <source>
        <dbReference type="ARBA" id="ARBA00022842"/>
    </source>
</evidence>
<dbReference type="InterPro" id="IPR013482">
    <property type="entry name" value="Molybde_CF_guanTrfase"/>
</dbReference>
<evidence type="ECO:0000256" key="3">
    <source>
        <dbReference type="ARBA" id="ARBA00022723"/>
    </source>
</evidence>
<dbReference type="RefSeq" id="WP_116976012.1">
    <property type="nucleotide sequence ID" value="NZ_QPMM01000006.1"/>
</dbReference>
<dbReference type="Gene3D" id="3.90.550.10">
    <property type="entry name" value="Spore Coat Polysaccharide Biosynthesis Protein SpsA, Chain A"/>
    <property type="match status" value="1"/>
</dbReference>
<dbReference type="Proteomes" id="UP000260644">
    <property type="component" value="Unassembled WGS sequence"/>
</dbReference>
<keyword evidence="1" id="KW-0963">Cytoplasm</keyword>